<organism evidence="5 6">
    <name type="scientific">Syncephalis pseudoplumigaleata</name>
    <dbReference type="NCBI Taxonomy" id="1712513"/>
    <lineage>
        <taxon>Eukaryota</taxon>
        <taxon>Fungi</taxon>
        <taxon>Fungi incertae sedis</taxon>
        <taxon>Zoopagomycota</taxon>
        <taxon>Zoopagomycotina</taxon>
        <taxon>Zoopagomycetes</taxon>
        <taxon>Zoopagales</taxon>
        <taxon>Piptocephalidaceae</taxon>
        <taxon>Syncephalis</taxon>
    </lineage>
</organism>
<reference evidence="6" key="1">
    <citation type="journal article" date="2018" name="Nat. Microbiol.">
        <title>Leveraging single-cell genomics to expand the fungal tree of life.</title>
        <authorList>
            <person name="Ahrendt S.R."/>
            <person name="Quandt C.A."/>
            <person name="Ciobanu D."/>
            <person name="Clum A."/>
            <person name="Salamov A."/>
            <person name="Andreopoulos B."/>
            <person name="Cheng J.F."/>
            <person name="Woyke T."/>
            <person name="Pelin A."/>
            <person name="Henrissat B."/>
            <person name="Reynolds N.K."/>
            <person name="Benny G.L."/>
            <person name="Smith M.E."/>
            <person name="James T.Y."/>
            <person name="Grigoriev I.V."/>
        </authorList>
    </citation>
    <scope>NUCLEOTIDE SEQUENCE [LARGE SCALE GENOMIC DNA]</scope>
    <source>
        <strain evidence="6">Benny S71-1</strain>
    </source>
</reference>
<keyword evidence="3" id="KW-0456">Lyase</keyword>
<evidence type="ECO:0000256" key="3">
    <source>
        <dbReference type="ARBA" id="ARBA00023239"/>
    </source>
</evidence>
<dbReference type="PANTHER" id="PTHR43000">
    <property type="entry name" value="DTDP-D-GLUCOSE 4,6-DEHYDRATASE-RELATED"/>
    <property type="match status" value="1"/>
</dbReference>
<dbReference type="GO" id="GO:0008460">
    <property type="term" value="F:dTDP-glucose 4,6-dehydratase activity"/>
    <property type="evidence" value="ECO:0007669"/>
    <property type="project" value="InterPro"/>
</dbReference>
<feature type="domain" description="NAD(P)-binding" evidence="4">
    <location>
        <begin position="58"/>
        <end position="369"/>
    </location>
</feature>
<name>A0A4P9YXH5_9FUNG</name>
<keyword evidence="2" id="KW-0520">NAD</keyword>
<dbReference type="CDD" id="cd05246">
    <property type="entry name" value="dTDP_GD_SDR_e"/>
    <property type="match status" value="1"/>
</dbReference>
<proteinExistence type="predicted"/>
<dbReference type="EMBL" id="KZ990051">
    <property type="protein sequence ID" value="RKP24757.1"/>
    <property type="molecule type" value="Genomic_DNA"/>
</dbReference>
<evidence type="ECO:0000256" key="1">
    <source>
        <dbReference type="ARBA" id="ARBA00001911"/>
    </source>
</evidence>
<evidence type="ECO:0000313" key="6">
    <source>
        <dbReference type="Proteomes" id="UP000278143"/>
    </source>
</evidence>
<sequence length="405" mass="45200">MNCAQHSDISGAAILSAGPAASTGQAPFHAGLLSEFDREDIGERALGVDERSGYRSILITGGAGFIGSFMVRKMITLYPEYHIVVVDKLDYCGSLNNLRAVKEAPNFQFIRGDITSADFIRFVLHHLKIDAILHFAAQTHVDNSFGDSFEFTKNNVLGTHVLLEAAKEHGIKRFIHVSTDEVYGEVPHDKPACREETILAPSNPYSATKAAAECLARAYHESFGVPVIITRSNNVYGPYQYPEKACSKFICQLLRNQPCTIHGDGSNSRRYIYAADVANAIDIIFHRGTLGQVYNIGSQYEITNLQLAHKLIELFAESRGEDAKVAIQRDIVFVGDRQLNDRRYAVNYQKLLALGWQQTVAFSAGIRKTIEWYRQHGETWWDDITDALIAHPGKRIAPVPTGWWQ</sequence>
<dbReference type="Pfam" id="PF16363">
    <property type="entry name" value="GDP_Man_Dehyd"/>
    <property type="match status" value="1"/>
</dbReference>
<dbReference type="FunFam" id="3.40.50.720:FF:000304">
    <property type="entry name" value="UDP-glucose 4,6-dehydratase"/>
    <property type="match status" value="1"/>
</dbReference>
<dbReference type="GO" id="GO:0009225">
    <property type="term" value="P:nucleotide-sugar metabolic process"/>
    <property type="evidence" value="ECO:0007669"/>
    <property type="project" value="InterPro"/>
</dbReference>
<dbReference type="AlphaFoldDB" id="A0A4P9YXH5"/>
<evidence type="ECO:0000259" key="4">
    <source>
        <dbReference type="Pfam" id="PF16363"/>
    </source>
</evidence>
<dbReference type="InterPro" id="IPR016040">
    <property type="entry name" value="NAD(P)-bd_dom"/>
</dbReference>
<accession>A0A4P9YXH5</accession>
<gene>
    <name evidence="5" type="ORF">SYNPS1DRAFT_16686</name>
</gene>
<dbReference type="OrthoDB" id="331544at2759"/>
<keyword evidence="6" id="KW-1185">Reference proteome</keyword>
<comment type="cofactor">
    <cofactor evidence="1">
        <name>NAD(+)</name>
        <dbReference type="ChEBI" id="CHEBI:57540"/>
    </cofactor>
</comment>
<dbReference type="InterPro" id="IPR036291">
    <property type="entry name" value="NAD(P)-bd_dom_sf"/>
</dbReference>
<dbReference type="Proteomes" id="UP000278143">
    <property type="component" value="Unassembled WGS sequence"/>
</dbReference>
<dbReference type="Gene3D" id="3.90.25.10">
    <property type="entry name" value="UDP-galactose 4-epimerase, domain 1"/>
    <property type="match status" value="1"/>
</dbReference>
<dbReference type="InterPro" id="IPR005888">
    <property type="entry name" value="dTDP_Gluc_deHydtase"/>
</dbReference>
<evidence type="ECO:0000256" key="2">
    <source>
        <dbReference type="ARBA" id="ARBA00023027"/>
    </source>
</evidence>
<evidence type="ECO:0000313" key="5">
    <source>
        <dbReference type="EMBL" id="RKP24757.1"/>
    </source>
</evidence>
<dbReference type="SUPFAM" id="SSF51735">
    <property type="entry name" value="NAD(P)-binding Rossmann-fold domains"/>
    <property type="match status" value="1"/>
</dbReference>
<protein>
    <submittedName>
        <fullName evidence="5">Putative DTDP-glucose 4,6-dehydratase</fullName>
    </submittedName>
</protein>
<dbReference type="Gene3D" id="3.40.50.720">
    <property type="entry name" value="NAD(P)-binding Rossmann-like Domain"/>
    <property type="match status" value="1"/>
</dbReference>